<evidence type="ECO:0000313" key="4">
    <source>
        <dbReference type="Proteomes" id="UP000654345"/>
    </source>
</evidence>
<reference evidence="3 4" key="1">
    <citation type="journal article" date="2021" name="Int. J. Syst. Evol. Microbiol.">
        <title>Reticulibacter mediterranei gen. nov., sp. nov., within the new family Reticulibacteraceae fam. nov., and Ktedonospora formicarum gen. nov., sp. nov., Ktedonobacter robiniae sp. nov., Dictyobacter formicarum sp. nov. and Dictyobacter arantiisoli sp. nov., belonging to the class Ktedonobacteria.</title>
        <authorList>
            <person name="Yabe S."/>
            <person name="Zheng Y."/>
            <person name="Wang C.M."/>
            <person name="Sakai Y."/>
            <person name="Abe K."/>
            <person name="Yokota A."/>
            <person name="Donadio S."/>
            <person name="Cavaletti L."/>
            <person name="Monciardini P."/>
        </authorList>
    </citation>
    <scope>NUCLEOTIDE SEQUENCE [LARGE SCALE GENOMIC DNA]</scope>
    <source>
        <strain evidence="3 4">SOSP1-30</strain>
    </source>
</reference>
<protein>
    <recommendedName>
        <fullName evidence="2">Helicase HerA central domain-containing protein</fullName>
    </recommendedName>
</protein>
<evidence type="ECO:0000313" key="3">
    <source>
        <dbReference type="EMBL" id="GHO53039.1"/>
    </source>
</evidence>
<evidence type="ECO:0000256" key="1">
    <source>
        <dbReference type="SAM" id="MobiDB-lite"/>
    </source>
</evidence>
<organism evidence="3 4">
    <name type="scientific">Ktedonobacter robiniae</name>
    <dbReference type="NCBI Taxonomy" id="2778365"/>
    <lineage>
        <taxon>Bacteria</taxon>
        <taxon>Bacillati</taxon>
        <taxon>Chloroflexota</taxon>
        <taxon>Ktedonobacteria</taxon>
        <taxon>Ktedonobacterales</taxon>
        <taxon>Ktedonobacteraceae</taxon>
        <taxon>Ktedonobacter</taxon>
    </lineage>
</organism>
<name>A0ABQ3UJY3_9CHLR</name>
<dbReference type="InterPro" id="IPR002789">
    <property type="entry name" value="HerA_central"/>
</dbReference>
<dbReference type="SUPFAM" id="SSF52540">
    <property type="entry name" value="P-loop containing nucleoside triphosphate hydrolases"/>
    <property type="match status" value="1"/>
</dbReference>
<dbReference type="Proteomes" id="UP000654345">
    <property type="component" value="Unassembled WGS sequence"/>
</dbReference>
<dbReference type="RefSeq" id="WP_201369888.1">
    <property type="nucleotide sequence ID" value="NZ_BNJG01000001.1"/>
</dbReference>
<dbReference type="PANTHER" id="PTHR42957:SF1">
    <property type="entry name" value="HELICASE MJ1565-RELATED"/>
    <property type="match status" value="1"/>
</dbReference>
<dbReference type="InterPro" id="IPR027417">
    <property type="entry name" value="P-loop_NTPase"/>
</dbReference>
<comment type="caution">
    <text evidence="3">The sequence shown here is derived from an EMBL/GenBank/DDBJ whole genome shotgun (WGS) entry which is preliminary data.</text>
</comment>
<feature type="domain" description="Helicase HerA central" evidence="2">
    <location>
        <begin position="168"/>
        <end position="398"/>
    </location>
</feature>
<keyword evidence="4" id="KW-1185">Reference proteome</keyword>
<sequence>MLDAFSSATALSPIRKPVGITKGPGESNHEYTFVSRDDEQVLKNGEYVYYELFEPEMLGADGSSRLRTQRVLGRIIKRVPLQLYPDTFLGEPEIPPAQVAAMVGYNTRTNELFELHVAIMGYYDPLTGSFINPWIPPQSGKQIYLADDEMLADILSRKKDKQFGSATIGSLLTRAPGTVPIVLSVKDVVSTHLAIIASTGAGKSYLASVVIEELMQPHNKACVLIIDPHGEYSTLDEIANVAHFSEPGDGRHQGYRPGVRVYKPEQVKVRISTLTMGDMRALLPEMTEKQQYLLSRAMRKVRERKGDTPWGVADLKQAIKSVSKQKTDDDSEGADDSSTVHALNWRIEQQFEHSFTFDDTQHLDLREIFKPGQCTVLQLNEIDERDQQVIVATLLRRLNKARMDTERGKVHSGEFHLPYPVFVLLEEAHHFAPGGAEVVSTSILKQVLAEGRKFGIGVGLISQRPGKLDADVLSQCQTQCIMRIVNEIDQKSVGAAIEGVGRDLLDNLPALSKGQVIVAGAAVNTPVICRVRTRHTPHGGESKDAPDLWQKYFSPENQEQRRRDEAPLNGNRGFNMMR</sequence>
<dbReference type="EMBL" id="BNJG01000001">
    <property type="protein sequence ID" value="GHO53039.1"/>
    <property type="molecule type" value="Genomic_DNA"/>
</dbReference>
<accession>A0ABQ3UJY3</accession>
<dbReference type="PANTHER" id="PTHR42957">
    <property type="entry name" value="HELICASE MJ1565-RELATED"/>
    <property type="match status" value="1"/>
</dbReference>
<gene>
    <name evidence="3" type="ORF">KSB_15140</name>
</gene>
<dbReference type="Pfam" id="PF01935">
    <property type="entry name" value="DUF87"/>
    <property type="match status" value="1"/>
</dbReference>
<dbReference type="InterPro" id="IPR008571">
    <property type="entry name" value="HerA-like"/>
</dbReference>
<evidence type="ECO:0000259" key="2">
    <source>
        <dbReference type="Pfam" id="PF01935"/>
    </source>
</evidence>
<feature type="region of interest" description="Disordered" evidence="1">
    <location>
        <begin position="555"/>
        <end position="578"/>
    </location>
</feature>
<proteinExistence type="predicted"/>
<dbReference type="Gene3D" id="3.40.50.300">
    <property type="entry name" value="P-loop containing nucleotide triphosphate hydrolases"/>
    <property type="match status" value="2"/>
</dbReference>